<protein>
    <submittedName>
        <fullName evidence="1">3-methyladenine DNA glycosylase AlkC</fullName>
    </submittedName>
</protein>
<evidence type="ECO:0000313" key="1">
    <source>
        <dbReference type="EMBL" id="SMC72365.1"/>
    </source>
</evidence>
<dbReference type="SUPFAM" id="SSF48371">
    <property type="entry name" value="ARM repeat"/>
    <property type="match status" value="1"/>
</dbReference>
<keyword evidence="2" id="KW-1185">Reference proteome</keyword>
<organism evidence="1 2">
    <name type="scientific">Primorskyibacter flagellatus</name>
    <dbReference type="NCBI Taxonomy" id="1387277"/>
    <lineage>
        <taxon>Bacteria</taxon>
        <taxon>Pseudomonadati</taxon>
        <taxon>Pseudomonadota</taxon>
        <taxon>Alphaproteobacteria</taxon>
        <taxon>Rhodobacterales</taxon>
        <taxon>Roseobacteraceae</taxon>
        <taxon>Primorskyibacter</taxon>
    </lineage>
</organism>
<dbReference type="OrthoDB" id="9797162at2"/>
<dbReference type="Proteomes" id="UP000192330">
    <property type="component" value="Unassembled WGS sequence"/>
</dbReference>
<sequence>MARGPDGKGGGAGFSLADQLFNAGSVGDLASELATGIPGFDAARFSSEVMSGLADRTLLARLDWIADCAEAQLPQDFNAMADCLEASLPPPLDPDLTDDDFGRFIHGIYGVLAVRHGLEAHHDRALDLLHAATRCFSMEFYIRPFLNRWPDDTLARLDLWAKDDNYHVRRLVSEGTRPKLPWARAITLDPLEPLRFLDVLHADPTRYVTRSVANHLNDIAKTAPGVVVDRLTRWRAEGRQDTAELAWMTRHALRSLVKQGHPGALQLLGYRTDVPVQATLRVTQPAKIGGVLSLEVEVSCATDLPVMVDYVLHFHRPNGKPGRKVFKLKQAEVTAGTPLVLLRRHPLKGDATTFRLHPGPHRAELQVNGCIIAETPFDLEQAE</sequence>
<name>A0A1W2BH70_9RHOB</name>
<dbReference type="Gene3D" id="1.25.40.290">
    <property type="entry name" value="ARM repeat domains"/>
    <property type="match status" value="1"/>
</dbReference>
<evidence type="ECO:0000313" key="2">
    <source>
        <dbReference type="Proteomes" id="UP000192330"/>
    </source>
</evidence>
<gene>
    <name evidence="1" type="ORF">SAMN06295998_10443</name>
</gene>
<dbReference type="EMBL" id="FWYD01000004">
    <property type="protein sequence ID" value="SMC72365.1"/>
    <property type="molecule type" value="Genomic_DNA"/>
</dbReference>
<proteinExistence type="predicted"/>
<accession>A0A1W2BH70</accession>
<dbReference type="InterPro" id="IPR016024">
    <property type="entry name" value="ARM-type_fold"/>
</dbReference>
<dbReference type="RefSeq" id="WP_084352342.1">
    <property type="nucleotide sequence ID" value="NZ_FWYD01000004.1"/>
</dbReference>
<dbReference type="AlphaFoldDB" id="A0A1W2BH70"/>
<dbReference type="STRING" id="1387277.SAMN06295998_10443"/>
<reference evidence="1 2" key="1">
    <citation type="submission" date="2017-04" db="EMBL/GenBank/DDBJ databases">
        <authorList>
            <person name="Afonso C.L."/>
            <person name="Miller P.J."/>
            <person name="Scott M.A."/>
            <person name="Spackman E."/>
            <person name="Goraichik I."/>
            <person name="Dimitrov K.M."/>
            <person name="Suarez D.L."/>
            <person name="Swayne D.E."/>
        </authorList>
    </citation>
    <scope>NUCLEOTIDE SEQUENCE [LARGE SCALE GENOMIC DNA]</scope>
    <source>
        <strain evidence="1 2">CGMCC 1.12644</strain>
    </source>
</reference>